<dbReference type="SUPFAM" id="SSF51905">
    <property type="entry name" value="FAD/NAD(P)-binding domain"/>
    <property type="match status" value="1"/>
</dbReference>
<dbReference type="Gene3D" id="3.50.50.60">
    <property type="entry name" value="FAD/NAD(P)-binding domain"/>
    <property type="match status" value="1"/>
</dbReference>
<evidence type="ECO:0000256" key="5">
    <source>
        <dbReference type="ARBA" id="ARBA00023002"/>
    </source>
</evidence>
<gene>
    <name evidence="7" type="ORF">MI149_09980</name>
</gene>
<keyword evidence="6" id="KW-0503">Monooxygenase</keyword>
<evidence type="ECO:0000313" key="8">
    <source>
        <dbReference type="Proteomes" id="UP001055337"/>
    </source>
</evidence>
<dbReference type="InterPro" id="IPR036188">
    <property type="entry name" value="FAD/NAD-bd_sf"/>
</dbReference>
<dbReference type="Pfam" id="PF00743">
    <property type="entry name" value="FMO-like"/>
    <property type="match status" value="1"/>
</dbReference>
<evidence type="ECO:0000313" key="7">
    <source>
        <dbReference type="EMBL" id="ULN43360.1"/>
    </source>
</evidence>
<dbReference type="InterPro" id="IPR051820">
    <property type="entry name" value="FAD-binding_MO"/>
</dbReference>
<comment type="similarity">
    <text evidence="2">Belongs to the FAD-binding monooxygenase family.</text>
</comment>
<accession>A0ABY3TQY9</accession>
<evidence type="ECO:0000256" key="2">
    <source>
        <dbReference type="ARBA" id="ARBA00010139"/>
    </source>
</evidence>
<protein>
    <submittedName>
        <fullName evidence="7">NAD(P)/FAD-dependent oxidoreductase</fullName>
    </submittedName>
</protein>
<keyword evidence="5" id="KW-0560">Oxidoreductase</keyword>
<dbReference type="InterPro" id="IPR020946">
    <property type="entry name" value="Flavin_mOase-like"/>
</dbReference>
<comment type="cofactor">
    <cofactor evidence="1">
        <name>FAD</name>
        <dbReference type="ChEBI" id="CHEBI:57692"/>
    </cofactor>
</comment>
<dbReference type="EMBL" id="CP092362">
    <property type="protein sequence ID" value="ULN43360.1"/>
    <property type="molecule type" value="Genomic_DNA"/>
</dbReference>
<evidence type="ECO:0000256" key="1">
    <source>
        <dbReference type="ARBA" id="ARBA00001974"/>
    </source>
</evidence>
<evidence type="ECO:0000256" key="6">
    <source>
        <dbReference type="ARBA" id="ARBA00023033"/>
    </source>
</evidence>
<evidence type="ECO:0000256" key="4">
    <source>
        <dbReference type="ARBA" id="ARBA00022827"/>
    </source>
</evidence>
<keyword evidence="4" id="KW-0274">FAD</keyword>
<evidence type="ECO:0000256" key="3">
    <source>
        <dbReference type="ARBA" id="ARBA00022630"/>
    </source>
</evidence>
<keyword evidence="3" id="KW-0285">Flavoprotein</keyword>
<proteinExistence type="inferred from homology"/>
<dbReference type="Proteomes" id="UP001055337">
    <property type="component" value="Chromosome"/>
</dbReference>
<dbReference type="RefSeq" id="WP_240179627.1">
    <property type="nucleotide sequence ID" value="NZ_CP092362.2"/>
</dbReference>
<sequence>MTVSSLHQARPTQPLRGHVDVLIVGAGISGLGMGHYLATLQPGKSFAIVDSRDAIGGTWDLFRYPGIRSDSDLHTFGYEFKPWTSDNAIADAHEILDYLHEVIDEDDLARRIYLHHKVLRADFASDTAQWTVTLERDGEQFEVTCDWLFGATGYYDYASGHRPHFEGEEDFEGAIVHPQFWPEDLDYTGKKVVVIGSGATAVTLIPAMAGDVEHITMLQRSPSYVMPLPRKDPIANTLRKVLPAKAAYAATRRFNIGKGRFIYNLCQRHPKLARRIIRGINVKALPEGFEVDTHFNPKYNPWDQRLCAVPDADLFRTIAKGKASVVTDRIARFTKTGILLESGTTLDADIIVTATGLKLLPLGGIQISVDGDVKDPHRSLLYKSFMISDIPNLAFAFGYTNSSWTLKVGLVCEHLCRLLAYMDRHGYTTVVPVVDDPHIEKRPMLDFSAGYVQRSVDLFPQQGATGPWTVEMDYWADHNRLRKGPVEDPALRFSTAVGAQEVSGVVSGVASA</sequence>
<keyword evidence="8" id="KW-1185">Reference proteome</keyword>
<name>A0ABY3TQY9_9MYCO</name>
<dbReference type="PANTHER" id="PTHR43872">
    <property type="entry name" value="MONOOXYGENASE, PUTATIVE (AFU_ORTHOLOGUE AFUA_8G02570)-RELATED"/>
    <property type="match status" value="1"/>
</dbReference>
<organism evidence="7 8">
    <name type="scientific">Mycolicibacterium crocinum</name>
    <dbReference type="NCBI Taxonomy" id="388459"/>
    <lineage>
        <taxon>Bacteria</taxon>
        <taxon>Bacillati</taxon>
        <taxon>Actinomycetota</taxon>
        <taxon>Actinomycetes</taxon>
        <taxon>Mycobacteriales</taxon>
        <taxon>Mycobacteriaceae</taxon>
        <taxon>Mycolicibacterium</taxon>
    </lineage>
</organism>
<dbReference type="Pfam" id="PF13450">
    <property type="entry name" value="NAD_binding_8"/>
    <property type="match status" value="1"/>
</dbReference>
<reference evidence="7" key="1">
    <citation type="submission" date="2022-08" db="EMBL/GenBank/DDBJ databases">
        <title>Whole genome sequencing of non-tuberculosis mycobacteria type-strains.</title>
        <authorList>
            <person name="Igarashi Y."/>
            <person name="Osugi A."/>
            <person name="Mitarai S."/>
        </authorList>
    </citation>
    <scope>NUCLEOTIDE SEQUENCE</scope>
    <source>
        <strain evidence="7">JCM 16369</strain>
    </source>
</reference>
<dbReference type="PANTHER" id="PTHR43872:SF1">
    <property type="entry name" value="MONOOXYGENASE, PUTATIVE (AFU_ORTHOLOGUE AFUA_8G02570)-RELATED"/>
    <property type="match status" value="1"/>
</dbReference>